<dbReference type="AlphaFoldDB" id="W4HRM6"/>
<dbReference type="Pfam" id="PF05035">
    <property type="entry name" value="DGOK"/>
    <property type="match status" value="1"/>
</dbReference>
<dbReference type="Gene3D" id="3.30.420.300">
    <property type="entry name" value="2-keto-3-deoxy-galactonokinase, substrate binding domain"/>
    <property type="match status" value="1"/>
</dbReference>
<dbReference type="STRING" id="1379903.ATO8_02170"/>
<dbReference type="OrthoDB" id="256574at2"/>
<dbReference type="GO" id="GO:0008671">
    <property type="term" value="F:2-dehydro-3-deoxygalactonokinase activity"/>
    <property type="evidence" value="ECO:0007669"/>
    <property type="project" value="InterPro"/>
</dbReference>
<gene>
    <name evidence="1" type="ORF">ATO8_02170</name>
</gene>
<protein>
    <submittedName>
        <fullName evidence="1">2-dehydro-3-deoxygalactonokinase</fullName>
    </submittedName>
</protein>
<comment type="caution">
    <text evidence="1">The sequence shown here is derived from an EMBL/GenBank/DDBJ whole genome shotgun (WGS) entry which is preliminary data.</text>
</comment>
<keyword evidence="1" id="KW-0418">Kinase</keyword>
<name>W4HRM6_9RHOB</name>
<evidence type="ECO:0000313" key="1">
    <source>
        <dbReference type="EMBL" id="ETW14675.1"/>
    </source>
</evidence>
<dbReference type="PATRIC" id="fig|1317118.6.peg.449"/>
<dbReference type="InterPro" id="IPR007729">
    <property type="entry name" value="DGOK"/>
</dbReference>
<dbReference type="InterPro" id="IPR042257">
    <property type="entry name" value="DGOK_C"/>
</dbReference>
<dbReference type="eggNOG" id="COG3734">
    <property type="taxonomic scope" value="Bacteria"/>
</dbReference>
<evidence type="ECO:0000313" key="2">
    <source>
        <dbReference type="Proteomes" id="UP000019063"/>
    </source>
</evidence>
<reference evidence="1 2" key="1">
    <citation type="journal article" date="2014" name="Antonie Van Leeuwenhoek">
        <title>Roseivivax atlanticus sp. nov., isolated from surface seawater of the Atlantic Ocean.</title>
        <authorList>
            <person name="Li G."/>
            <person name="Lai Q."/>
            <person name="Liu X."/>
            <person name="Sun F."/>
            <person name="Shao Z."/>
        </authorList>
    </citation>
    <scope>NUCLEOTIDE SEQUENCE [LARGE SCALE GENOMIC DNA]</scope>
    <source>
        <strain evidence="1 2">22II-s10s</strain>
    </source>
</reference>
<dbReference type="GO" id="GO:0034194">
    <property type="term" value="P:D-galactonate catabolic process"/>
    <property type="evidence" value="ECO:0007669"/>
    <property type="project" value="InterPro"/>
</dbReference>
<proteinExistence type="predicted"/>
<keyword evidence="1" id="KW-0808">Transferase</keyword>
<dbReference type="InterPro" id="IPR042258">
    <property type="entry name" value="DGOK_N"/>
</dbReference>
<accession>W4HRM6</accession>
<sequence>MDWIAADWGTTHLQLWEMEADGTVLNTMLSDQGMGVLLPEDYEPTLLGLLRNRLPTDRTTPVIACGMVGARQGWIEAPYAPVPAAPPSAAIAVRPKLRDPRLAVHVLPGMSQASPADVMRGEEVRISGVLAEEPDFDGIVCLPGLHTIWAQISAGEVVSFRTFMTAELVKLLSTQSVLRLSVGQEGWDEAEFQAGLDRGLSTPAALASDAFRLRAEALLDDLPSEAARARLWGLLIGVELAAAKPYWLGQAVRIVGVEDPVKLYSAALAKQGVQATSRDWEAMTLAGLGAARRTLLERA</sequence>
<dbReference type="Proteomes" id="UP000019063">
    <property type="component" value="Unassembled WGS sequence"/>
</dbReference>
<keyword evidence="2" id="KW-1185">Reference proteome</keyword>
<organism evidence="1 2">
    <name type="scientific">Roseivivax marinus</name>
    <dbReference type="NCBI Taxonomy" id="1379903"/>
    <lineage>
        <taxon>Bacteria</taxon>
        <taxon>Pseudomonadati</taxon>
        <taxon>Pseudomonadota</taxon>
        <taxon>Alphaproteobacteria</taxon>
        <taxon>Rhodobacterales</taxon>
        <taxon>Roseobacteraceae</taxon>
        <taxon>Roseivivax</taxon>
    </lineage>
</organism>
<dbReference type="RefSeq" id="WP_043841611.1">
    <property type="nucleotide sequence ID" value="NZ_AQQW01000001.1"/>
</dbReference>
<dbReference type="EMBL" id="AQQW01000001">
    <property type="protein sequence ID" value="ETW14675.1"/>
    <property type="molecule type" value="Genomic_DNA"/>
</dbReference>
<dbReference type="Gene3D" id="3.30.420.310">
    <property type="entry name" value="2-keto-3-deoxy-galactonokinase, C-terminal domain"/>
    <property type="match status" value="1"/>
</dbReference>